<sequence length="648" mass="71123">MKRSPGDTARSMGLITRRSAVLGALQLGLCGTLGWRMRQMQVDQADEFRLLAEENRINMRLVAPPRGLIFDRNGIPLAENAQNYRIVIVKEEAGDVDAAIERLRQLIYLDDDELDRARREIERRSPFVPVTLTDQRSWEDVAAVSVNAPALPGISPDVGLTRNYPLAEDHAHIVGYVGPVSDYDLGKLDDDDPLLQIPKFQIGKTGVEQKHDRALRGKAGARRIEVNAAGRVMRELGRDDGVPGADIQLTVESRLQNFAEARLSLEQSASAVVMDVRNGDLLAVGNAPTFDPNKFVRGISSADYTDLTANPYRPLANKAVQGAYPPGSTFKMMVTMAALDAGLIGPNDTVYCPGHYKLGDRRFHCWKRGGHGWVDLDESLQQSCDVYYYEMAMRVGVDKIAEMARRFGIGEKFDLPMSAITPGIMPDKAWKRERYDQEWRVGDSLNASIGQGYVLASPLQLAVMTARLASGTRIVPRLVKSVGGVEQDAQGTEPLGLNENHLRLVRKGMYSVCNTNRGTGFGSRIVAEGVRMAGKSGTSQVRNITVAERARGVTSNADLPWERRDHALFVAFAPFDAPRYAVSVVVEHGGGGSSVSAPIARDLLLFALYGEVPPLDAYPGGQQGAIRDMLSNLRLRDDFRPGEVRSRA</sequence>
<evidence type="ECO:0000256" key="10">
    <source>
        <dbReference type="ARBA" id="ARBA00022984"/>
    </source>
</evidence>
<dbReference type="AlphaFoldDB" id="K2HB62"/>
<keyword evidence="7" id="KW-0812">Transmembrane</keyword>
<gene>
    <name evidence="16" type="ORF">OCGS_1873</name>
</gene>
<evidence type="ECO:0000313" key="17">
    <source>
        <dbReference type="Proteomes" id="UP000006765"/>
    </source>
</evidence>
<keyword evidence="8" id="KW-0378">Hydrolase</keyword>
<evidence type="ECO:0000256" key="4">
    <source>
        <dbReference type="ARBA" id="ARBA00022519"/>
    </source>
</evidence>
<dbReference type="GO" id="GO:0008658">
    <property type="term" value="F:penicillin binding"/>
    <property type="evidence" value="ECO:0007669"/>
    <property type="project" value="InterPro"/>
</dbReference>
<dbReference type="Gene3D" id="3.90.1310.10">
    <property type="entry name" value="Penicillin-binding protein 2a (Domain 2)"/>
    <property type="match status" value="1"/>
</dbReference>
<dbReference type="Gene3D" id="3.30.1390.30">
    <property type="entry name" value="Penicillin-binding protein 2a, domain 3"/>
    <property type="match status" value="1"/>
</dbReference>
<dbReference type="GO" id="GO:0008360">
    <property type="term" value="P:regulation of cell shape"/>
    <property type="evidence" value="ECO:0007669"/>
    <property type="project" value="UniProtKB-KW"/>
</dbReference>
<dbReference type="Pfam" id="PF03717">
    <property type="entry name" value="PBP_dimer"/>
    <property type="match status" value="1"/>
</dbReference>
<keyword evidence="6" id="KW-0645">Protease</keyword>
<evidence type="ECO:0000313" key="16">
    <source>
        <dbReference type="EMBL" id="EKE43892.1"/>
    </source>
</evidence>
<keyword evidence="4" id="KW-0997">Cell inner membrane</keyword>
<proteinExistence type="predicted"/>
<dbReference type="SUPFAM" id="SSF56601">
    <property type="entry name" value="beta-lactamase/transpeptidase-like"/>
    <property type="match status" value="1"/>
</dbReference>
<dbReference type="Proteomes" id="UP000006765">
    <property type="component" value="Unassembled WGS sequence"/>
</dbReference>
<dbReference type="OrthoDB" id="9766847at2"/>
<dbReference type="GO" id="GO:0006508">
    <property type="term" value="P:proteolysis"/>
    <property type="evidence" value="ECO:0007669"/>
    <property type="project" value="UniProtKB-KW"/>
</dbReference>
<evidence type="ECO:0000256" key="5">
    <source>
        <dbReference type="ARBA" id="ARBA00022645"/>
    </source>
</evidence>
<evidence type="ECO:0000259" key="15">
    <source>
        <dbReference type="Pfam" id="PF03717"/>
    </source>
</evidence>
<dbReference type="RefSeq" id="WP_007427025.1">
    <property type="nucleotide sequence ID" value="NZ_AMGO01000046.1"/>
</dbReference>
<name>K2HB62_9RHOB</name>
<dbReference type="InterPro" id="IPR036138">
    <property type="entry name" value="PBP_dimer_sf"/>
</dbReference>
<comment type="caution">
    <text evidence="16">The sequence shown here is derived from an EMBL/GenBank/DDBJ whole genome shotgun (WGS) entry which is preliminary data.</text>
</comment>
<evidence type="ECO:0000256" key="13">
    <source>
        <dbReference type="ARBA" id="ARBA00023316"/>
    </source>
</evidence>
<evidence type="ECO:0000256" key="6">
    <source>
        <dbReference type="ARBA" id="ARBA00022670"/>
    </source>
</evidence>
<dbReference type="GO" id="GO:0071972">
    <property type="term" value="F:peptidoglycan L,D-transpeptidase activity"/>
    <property type="evidence" value="ECO:0007669"/>
    <property type="project" value="TreeGrafter"/>
</dbReference>
<evidence type="ECO:0000256" key="11">
    <source>
        <dbReference type="ARBA" id="ARBA00022989"/>
    </source>
</evidence>
<evidence type="ECO:0000256" key="9">
    <source>
        <dbReference type="ARBA" id="ARBA00022960"/>
    </source>
</evidence>
<protein>
    <submittedName>
        <fullName evidence="16">Penicillin-binding protein 2</fullName>
    </submittedName>
</protein>
<dbReference type="GO" id="GO:0005886">
    <property type="term" value="C:plasma membrane"/>
    <property type="evidence" value="ECO:0007669"/>
    <property type="project" value="UniProtKB-SubCell"/>
</dbReference>
<dbReference type="InterPro" id="IPR050515">
    <property type="entry name" value="Beta-lactam/transpept"/>
</dbReference>
<keyword evidence="12" id="KW-0472">Membrane</keyword>
<organism evidence="16 17">
    <name type="scientific">Oceaniovalibus guishaninsula JLT2003</name>
    <dbReference type="NCBI Taxonomy" id="1231392"/>
    <lineage>
        <taxon>Bacteria</taxon>
        <taxon>Pseudomonadati</taxon>
        <taxon>Pseudomonadota</taxon>
        <taxon>Alphaproteobacteria</taxon>
        <taxon>Rhodobacterales</taxon>
        <taxon>Roseobacteraceae</taxon>
        <taxon>Oceaniovalibus</taxon>
    </lineage>
</organism>
<dbReference type="NCBIfam" id="TIGR03423">
    <property type="entry name" value="pbp2_mrdA"/>
    <property type="match status" value="1"/>
</dbReference>
<dbReference type="PANTHER" id="PTHR30627">
    <property type="entry name" value="PEPTIDOGLYCAN D,D-TRANSPEPTIDASE"/>
    <property type="match status" value="1"/>
</dbReference>
<evidence type="ECO:0000259" key="14">
    <source>
        <dbReference type="Pfam" id="PF00905"/>
    </source>
</evidence>
<comment type="subcellular location">
    <subcellularLocation>
        <location evidence="2">Cell membrane</location>
    </subcellularLocation>
    <subcellularLocation>
        <location evidence="1">Membrane</location>
        <topology evidence="1">Single-pass membrane protein</topology>
    </subcellularLocation>
</comment>
<dbReference type="InterPro" id="IPR005311">
    <property type="entry name" value="PBP_dimer"/>
</dbReference>
<reference evidence="16 17" key="1">
    <citation type="journal article" date="2012" name="J. Bacteriol.">
        <title>Draft Genome Sequence of Oceaniovalibus guishaninsula JLT2003T.</title>
        <authorList>
            <person name="Tang K."/>
            <person name="Liu K."/>
            <person name="Jiao N."/>
        </authorList>
    </citation>
    <scope>NUCLEOTIDE SEQUENCE [LARGE SCALE GENOMIC DNA]</scope>
    <source>
        <strain evidence="16 17">JLT2003</strain>
    </source>
</reference>
<keyword evidence="9" id="KW-0133">Cell shape</keyword>
<evidence type="ECO:0000256" key="2">
    <source>
        <dbReference type="ARBA" id="ARBA00004236"/>
    </source>
</evidence>
<keyword evidence="11" id="KW-1133">Transmembrane helix</keyword>
<dbReference type="eggNOG" id="COG0768">
    <property type="taxonomic scope" value="Bacteria"/>
</dbReference>
<keyword evidence="17" id="KW-1185">Reference proteome</keyword>
<evidence type="ECO:0000256" key="8">
    <source>
        <dbReference type="ARBA" id="ARBA00022801"/>
    </source>
</evidence>
<dbReference type="GO" id="GO:0009252">
    <property type="term" value="P:peptidoglycan biosynthetic process"/>
    <property type="evidence" value="ECO:0007669"/>
    <property type="project" value="UniProtKB-KW"/>
</dbReference>
<dbReference type="Gene3D" id="3.40.710.10">
    <property type="entry name" value="DD-peptidase/beta-lactamase superfamily"/>
    <property type="match status" value="1"/>
</dbReference>
<evidence type="ECO:0000256" key="1">
    <source>
        <dbReference type="ARBA" id="ARBA00004167"/>
    </source>
</evidence>
<accession>K2HB62</accession>
<dbReference type="GO" id="GO:0009002">
    <property type="term" value="F:serine-type D-Ala-D-Ala carboxypeptidase activity"/>
    <property type="evidence" value="ECO:0007669"/>
    <property type="project" value="InterPro"/>
</dbReference>
<keyword evidence="3" id="KW-1003">Cell membrane</keyword>
<dbReference type="Pfam" id="PF00905">
    <property type="entry name" value="Transpeptidase"/>
    <property type="match status" value="1"/>
</dbReference>
<dbReference type="STRING" id="1231392.OCGS_1873"/>
<evidence type="ECO:0000256" key="7">
    <source>
        <dbReference type="ARBA" id="ARBA00022692"/>
    </source>
</evidence>
<evidence type="ECO:0000256" key="12">
    <source>
        <dbReference type="ARBA" id="ARBA00023136"/>
    </source>
</evidence>
<keyword evidence="5" id="KW-0121">Carboxypeptidase</keyword>
<dbReference type="EMBL" id="AMGO01000046">
    <property type="protein sequence ID" value="EKE43892.1"/>
    <property type="molecule type" value="Genomic_DNA"/>
</dbReference>
<dbReference type="PANTHER" id="PTHR30627:SF2">
    <property type="entry name" value="PEPTIDOGLYCAN D,D-TRANSPEPTIDASE MRDA"/>
    <property type="match status" value="1"/>
</dbReference>
<dbReference type="PATRIC" id="fig|1231392.3.peg.1883"/>
<dbReference type="SUPFAM" id="SSF56519">
    <property type="entry name" value="Penicillin binding protein dimerisation domain"/>
    <property type="match status" value="1"/>
</dbReference>
<dbReference type="InterPro" id="IPR012338">
    <property type="entry name" value="Beta-lactam/transpept-like"/>
</dbReference>
<dbReference type="InterPro" id="IPR001460">
    <property type="entry name" value="PCN-bd_Tpept"/>
</dbReference>
<feature type="domain" description="Penicillin-binding protein dimerisation" evidence="15">
    <location>
        <begin position="63"/>
        <end position="235"/>
    </location>
</feature>
<dbReference type="InterPro" id="IPR017790">
    <property type="entry name" value="Penicillin-binding_protein_2"/>
</dbReference>
<feature type="domain" description="Penicillin-binding protein transpeptidase" evidence="14">
    <location>
        <begin position="270"/>
        <end position="604"/>
    </location>
</feature>
<keyword evidence="13" id="KW-0961">Cell wall biogenesis/degradation</keyword>
<dbReference type="GO" id="GO:0071555">
    <property type="term" value="P:cell wall organization"/>
    <property type="evidence" value="ECO:0007669"/>
    <property type="project" value="UniProtKB-KW"/>
</dbReference>
<evidence type="ECO:0000256" key="3">
    <source>
        <dbReference type="ARBA" id="ARBA00022475"/>
    </source>
</evidence>
<keyword evidence="10" id="KW-0573">Peptidoglycan synthesis</keyword>